<sequence length="483" mass="55960">MFKGNELIHFAIIAVSGRGKGNVLKEMIFEYQKALITHFRLNKNLDRWSRLGIILFDDAGEYVKCLKPRDWGMDLGMLVLRFLQEENECPPQIHLVDVARRRIESNPRIEDDYRFVDIQNLKIPLEYIPLEESLRSLEGGRGYGLVLRYLRHYYTEVSVAARPPEFDGYRFCLEFINWFISSPFPFPAGRDQFNYFEASYNTAQREVVAFLLNNQNYLGLQYDYQNESFSYIPDANNNPITQTITDDGNNIVRTTLMDDYNLLSLAVHCADQGETLIIDESPLEPSVKLLIQRILLVHIITTRENRTFHAAITPCLFIIEEATALMRGKESKQLELFARMQVRARKFGVGIGLVLQDINRLDPSLLTQLGWMIALGLPVNSMRNMLFKNVPAELGSFNDYLKYADIGMAIGFQQLIGNNLPLPIKINHYEKMVKDTLWSKDYWANGEFDEETQDSFREIARTLEVPEEVLDELLRKEEVENNR</sequence>
<feature type="domain" description="Helicase HerA central" evidence="1">
    <location>
        <begin position="9"/>
        <end position="139"/>
    </location>
</feature>
<protein>
    <recommendedName>
        <fullName evidence="1">Helicase HerA central domain-containing protein</fullName>
    </recommendedName>
</protein>
<gene>
    <name evidence="2" type="ORF">LCGC14_1474800</name>
</gene>
<dbReference type="AlphaFoldDB" id="A0A0F9JX78"/>
<dbReference type="PANTHER" id="PTHR42957">
    <property type="entry name" value="HELICASE MJ1565-RELATED"/>
    <property type="match status" value="1"/>
</dbReference>
<dbReference type="InterPro" id="IPR027417">
    <property type="entry name" value="P-loop_NTPase"/>
</dbReference>
<dbReference type="SUPFAM" id="SSF52540">
    <property type="entry name" value="P-loop containing nucleoside triphosphate hydrolases"/>
    <property type="match status" value="1"/>
</dbReference>
<proteinExistence type="predicted"/>
<dbReference type="InterPro" id="IPR002789">
    <property type="entry name" value="HerA_central"/>
</dbReference>
<evidence type="ECO:0000259" key="1">
    <source>
        <dbReference type="Pfam" id="PF01935"/>
    </source>
</evidence>
<dbReference type="PANTHER" id="PTHR42957:SF1">
    <property type="entry name" value="HELICASE MJ1565-RELATED"/>
    <property type="match status" value="1"/>
</dbReference>
<organism evidence="2">
    <name type="scientific">marine sediment metagenome</name>
    <dbReference type="NCBI Taxonomy" id="412755"/>
    <lineage>
        <taxon>unclassified sequences</taxon>
        <taxon>metagenomes</taxon>
        <taxon>ecological metagenomes</taxon>
    </lineage>
</organism>
<dbReference type="Gene3D" id="3.40.50.300">
    <property type="entry name" value="P-loop containing nucleotide triphosphate hydrolases"/>
    <property type="match status" value="1"/>
</dbReference>
<dbReference type="Pfam" id="PF01935">
    <property type="entry name" value="DUF87"/>
    <property type="match status" value="1"/>
</dbReference>
<name>A0A0F9JX78_9ZZZZ</name>
<dbReference type="InterPro" id="IPR008571">
    <property type="entry name" value="HerA-like"/>
</dbReference>
<dbReference type="EMBL" id="LAZR01010413">
    <property type="protein sequence ID" value="KKM67076.1"/>
    <property type="molecule type" value="Genomic_DNA"/>
</dbReference>
<comment type="caution">
    <text evidence="2">The sequence shown here is derived from an EMBL/GenBank/DDBJ whole genome shotgun (WGS) entry which is preliminary data.</text>
</comment>
<reference evidence="2" key="1">
    <citation type="journal article" date="2015" name="Nature">
        <title>Complex archaea that bridge the gap between prokaryotes and eukaryotes.</title>
        <authorList>
            <person name="Spang A."/>
            <person name="Saw J.H."/>
            <person name="Jorgensen S.L."/>
            <person name="Zaremba-Niedzwiedzka K."/>
            <person name="Martijn J."/>
            <person name="Lind A.E."/>
            <person name="van Eijk R."/>
            <person name="Schleper C."/>
            <person name="Guy L."/>
            <person name="Ettema T.J."/>
        </authorList>
    </citation>
    <scope>NUCLEOTIDE SEQUENCE</scope>
</reference>
<accession>A0A0F9JX78</accession>
<evidence type="ECO:0000313" key="2">
    <source>
        <dbReference type="EMBL" id="KKM67076.1"/>
    </source>
</evidence>